<dbReference type="InterPro" id="IPR051288">
    <property type="entry name" value="Serum_paraoxonase/arylesterase"/>
</dbReference>
<dbReference type="OrthoDB" id="5307922at2759"/>
<dbReference type="EMBL" id="MU032346">
    <property type="protein sequence ID" value="KAF3767168.1"/>
    <property type="molecule type" value="Genomic_DNA"/>
</dbReference>
<organism evidence="1 2">
    <name type="scientific">Cryphonectria parasitica (strain ATCC 38755 / EP155)</name>
    <dbReference type="NCBI Taxonomy" id="660469"/>
    <lineage>
        <taxon>Eukaryota</taxon>
        <taxon>Fungi</taxon>
        <taxon>Dikarya</taxon>
        <taxon>Ascomycota</taxon>
        <taxon>Pezizomycotina</taxon>
        <taxon>Sordariomycetes</taxon>
        <taxon>Sordariomycetidae</taxon>
        <taxon>Diaporthales</taxon>
        <taxon>Cryphonectriaceae</taxon>
        <taxon>Cryphonectria-Endothia species complex</taxon>
        <taxon>Cryphonectria</taxon>
    </lineage>
</organism>
<protein>
    <submittedName>
        <fullName evidence="1">Calcium-dependent phosphotriesterase</fullName>
    </submittedName>
</protein>
<keyword evidence="2" id="KW-1185">Reference proteome</keyword>
<dbReference type="GeneID" id="63839196"/>
<dbReference type="RefSeq" id="XP_040778129.1">
    <property type="nucleotide sequence ID" value="XM_040922067.1"/>
</dbReference>
<proteinExistence type="predicted"/>
<reference evidence="1" key="1">
    <citation type="journal article" date="2020" name="Phytopathology">
        <title>Genome sequence of the chestnut blight fungus Cryphonectria parasitica EP155: A fundamental resource for an archetypical invasive plant pathogen.</title>
        <authorList>
            <person name="Crouch J.A."/>
            <person name="Dawe A."/>
            <person name="Aerts A."/>
            <person name="Barry K."/>
            <person name="Churchill A.C.L."/>
            <person name="Grimwood J."/>
            <person name="Hillman B."/>
            <person name="Milgroom M.G."/>
            <person name="Pangilinan J."/>
            <person name="Smith M."/>
            <person name="Salamov A."/>
            <person name="Schmutz J."/>
            <person name="Yadav J."/>
            <person name="Grigoriev I.V."/>
            <person name="Nuss D."/>
        </authorList>
    </citation>
    <scope>NUCLEOTIDE SEQUENCE</scope>
    <source>
        <strain evidence="1">EP155</strain>
    </source>
</reference>
<evidence type="ECO:0000313" key="2">
    <source>
        <dbReference type="Proteomes" id="UP000803844"/>
    </source>
</evidence>
<dbReference type="PANTHER" id="PTHR11799">
    <property type="entry name" value="PARAOXONASE"/>
    <property type="match status" value="1"/>
</dbReference>
<dbReference type="Gene3D" id="2.120.10.30">
    <property type="entry name" value="TolB, C-terminal domain"/>
    <property type="match status" value="1"/>
</dbReference>
<name>A0A9P4Y5Z2_CRYP1</name>
<dbReference type="Proteomes" id="UP000803844">
    <property type="component" value="Unassembled WGS sequence"/>
</dbReference>
<dbReference type="SUPFAM" id="SSF63829">
    <property type="entry name" value="Calcium-dependent phosphotriesterase"/>
    <property type="match status" value="1"/>
</dbReference>
<comment type="caution">
    <text evidence="1">The sequence shown here is derived from an EMBL/GenBank/DDBJ whole genome shotgun (WGS) entry which is preliminary data.</text>
</comment>
<dbReference type="AlphaFoldDB" id="A0A9P4Y5Z2"/>
<sequence length="402" mass="43385">MANLSRIGIVIIVFVALLLQLPIVQNFVTLLRLGLGFGKTIQPIGDFQHQCRRINHVHLQACEDMWLSEATRQLFLGCSDAGSRSQWVPGEGEFNVTGRPTQDAIIIMNMDTLDIRKLPAVGFTGTAGDGIMNIFGFTGLDKDDGSIELFVTNFRPSVDHATGQVLSDQAAVGANGTIEVFRFGPHAETLEHVRTLADPVITSPNRVAAVEGTGLYITNDHGQQKTGLRSQLSVLLQTGEVAFCPIGSSSPCEIVSSGHGYPNGLIYSSVDQHIYLPCSAEGRLKVLKAGVNNSLEVIDKLDPPYALDNLSEDKDGVIWAAAIPRGLDIMRQSKAPFTLFPAATVLRISRASNGTYEVKKVLEDRDGEVLPGATTVVHDVSSRRLILSGMFSPFITVCDGVD</sequence>
<dbReference type="InterPro" id="IPR011042">
    <property type="entry name" value="6-blade_b-propeller_TolB-like"/>
</dbReference>
<accession>A0A9P4Y5Z2</accession>
<gene>
    <name evidence="1" type="ORF">M406DRAFT_345317</name>
</gene>
<evidence type="ECO:0000313" key="1">
    <source>
        <dbReference type="EMBL" id="KAF3767168.1"/>
    </source>
</evidence>
<dbReference type="PANTHER" id="PTHR11799:SF20">
    <property type="entry name" value="SMP-30_GLUCONOLACTONASE_LRE-LIKE REGION DOMAIN-CONTAINING PROTEIN"/>
    <property type="match status" value="1"/>
</dbReference>